<proteinExistence type="predicted"/>
<evidence type="ECO:0000313" key="2">
    <source>
        <dbReference type="Proteomes" id="UP001143545"/>
    </source>
</evidence>
<dbReference type="AlphaFoldDB" id="A0A9W6B8D8"/>
<dbReference type="PANTHER" id="PTHR41368">
    <property type="entry name" value="PROTEIN YGHO"/>
    <property type="match status" value="1"/>
</dbReference>
<keyword evidence="2" id="KW-1185">Reference proteome</keyword>
<accession>A0A9W6B8D8</accession>
<protein>
    <recommendedName>
        <fullName evidence="3">GTP cyclohydrolase</fullName>
    </recommendedName>
</protein>
<dbReference type="InterPro" id="IPR016181">
    <property type="entry name" value="Acyl_CoA_acyltransferase"/>
</dbReference>
<sequence length="373" mass="43885">MITLKKLTTKKEMQAFVKFPFTLYKNNKYWVPPIINDELEVLNKDLNPAFENAEATYYGAYKDSKMVGRIAVIINWYEVQTQKIKKIRFGWFDFIDDLEVSKTLLDKVFEVGRQNNLEFAEGPLGFSNLDKVGVLTSGFDVLGTMATWYNYEYYQEHYKQLGFEVGKEYVENTFPFSNVNPQFFEKAGKLIRNRYELKPINFTNTEDVMPYVDQMFDLFNETYSVLSSFIPVSEKQKEYFKKKYLYFINPEYIKFIQDKDGKLITFGIVMPSFSEALQKAKGKLFPFGFIHMLRAKKKHDTILFYLIGIDPKYQNKGVTAVLFSEYFKSLKGKPIETCIRTPELANNIPVRQMWKHFDPQIFATRCTFVKNIE</sequence>
<name>A0A9W6B8D8_9FLAO</name>
<reference evidence="1" key="1">
    <citation type="submission" date="2022-07" db="EMBL/GenBank/DDBJ databases">
        <title>Taxonomy of Novel Oxalotrophic and Methylotrophic Bacteria.</title>
        <authorList>
            <person name="Sahin N."/>
            <person name="Tani A."/>
        </authorList>
    </citation>
    <scope>NUCLEOTIDE SEQUENCE</scope>
    <source>
        <strain evidence="1">AM327</strain>
    </source>
</reference>
<evidence type="ECO:0008006" key="3">
    <source>
        <dbReference type="Google" id="ProtNLM"/>
    </source>
</evidence>
<evidence type="ECO:0000313" key="1">
    <source>
        <dbReference type="EMBL" id="GLB53610.1"/>
    </source>
</evidence>
<dbReference type="EMBL" id="BRVP01000020">
    <property type="protein sequence ID" value="GLB53610.1"/>
    <property type="molecule type" value="Genomic_DNA"/>
</dbReference>
<dbReference type="InterPro" id="IPR039968">
    <property type="entry name" value="BcerS-like"/>
</dbReference>
<dbReference type="Proteomes" id="UP001143545">
    <property type="component" value="Unassembled WGS sequence"/>
</dbReference>
<dbReference type="Gene3D" id="3.40.630.30">
    <property type="match status" value="1"/>
</dbReference>
<gene>
    <name evidence="1" type="primary">yghO</name>
    <name evidence="1" type="ORF">NBRC110019_26510</name>
</gene>
<comment type="caution">
    <text evidence="1">The sequence shown here is derived from an EMBL/GenBank/DDBJ whole genome shotgun (WGS) entry which is preliminary data.</text>
</comment>
<dbReference type="SUPFAM" id="SSF55729">
    <property type="entry name" value="Acyl-CoA N-acyltransferases (Nat)"/>
    <property type="match status" value="1"/>
</dbReference>
<organism evidence="1 2">
    <name type="scientific">Neptunitalea chrysea</name>
    <dbReference type="NCBI Taxonomy" id="1647581"/>
    <lineage>
        <taxon>Bacteria</taxon>
        <taxon>Pseudomonadati</taxon>
        <taxon>Bacteroidota</taxon>
        <taxon>Flavobacteriia</taxon>
        <taxon>Flavobacteriales</taxon>
        <taxon>Flavobacteriaceae</taxon>
        <taxon>Neptunitalea</taxon>
    </lineage>
</organism>
<dbReference type="PANTHER" id="PTHR41368:SF1">
    <property type="entry name" value="PROTEIN YGHO"/>
    <property type="match status" value="1"/>
</dbReference>
<dbReference type="RefSeq" id="WP_281755696.1">
    <property type="nucleotide sequence ID" value="NZ_BRVP01000020.1"/>
</dbReference>